<evidence type="ECO:0000313" key="2">
    <source>
        <dbReference type="EMBL" id="CEK76650.1"/>
    </source>
</evidence>
<proteinExistence type="predicted"/>
<dbReference type="EMBL" id="HACG01029784">
    <property type="protein sequence ID" value="CEK76649.1"/>
    <property type="molecule type" value="Transcribed_RNA"/>
</dbReference>
<dbReference type="AlphaFoldDB" id="A0A0B7A6P6"/>
<name>A0A0B7A6P6_9EUPU</name>
<accession>A0A0B7A6P6</accession>
<evidence type="ECO:0000313" key="1">
    <source>
        <dbReference type="EMBL" id="CEK76649.1"/>
    </source>
</evidence>
<reference evidence="1" key="1">
    <citation type="submission" date="2014-12" db="EMBL/GenBank/DDBJ databases">
        <title>Insight into the proteome of Arion vulgaris.</title>
        <authorList>
            <person name="Aradska J."/>
            <person name="Bulat T."/>
            <person name="Smidak R."/>
            <person name="Sarate P."/>
            <person name="Gangsoo J."/>
            <person name="Sialana F."/>
            <person name="Bilban M."/>
            <person name="Lubec G."/>
        </authorList>
    </citation>
    <scope>NUCLEOTIDE SEQUENCE</scope>
    <source>
        <tissue evidence="1">Skin</tissue>
    </source>
</reference>
<protein>
    <submittedName>
        <fullName evidence="1">Uncharacterized protein</fullName>
    </submittedName>
</protein>
<sequence length="58" mass="6919">MHIITYKVLQHIKQHYTYKYQYSQKSTIVINRIAHRNIPTQTTQGTAQQANLTPMFNR</sequence>
<organism evidence="1">
    <name type="scientific">Arion vulgaris</name>
    <dbReference type="NCBI Taxonomy" id="1028688"/>
    <lineage>
        <taxon>Eukaryota</taxon>
        <taxon>Metazoa</taxon>
        <taxon>Spiralia</taxon>
        <taxon>Lophotrochozoa</taxon>
        <taxon>Mollusca</taxon>
        <taxon>Gastropoda</taxon>
        <taxon>Heterobranchia</taxon>
        <taxon>Euthyneura</taxon>
        <taxon>Panpulmonata</taxon>
        <taxon>Eupulmonata</taxon>
        <taxon>Stylommatophora</taxon>
        <taxon>Helicina</taxon>
        <taxon>Arionoidea</taxon>
        <taxon>Arionidae</taxon>
        <taxon>Arion</taxon>
    </lineage>
</organism>
<dbReference type="EMBL" id="HACG01029785">
    <property type="protein sequence ID" value="CEK76650.1"/>
    <property type="molecule type" value="Transcribed_RNA"/>
</dbReference>
<gene>
    <name evidence="1" type="primary">ORF100933</name>
    <name evidence="2" type="synonym">ORF100939</name>
</gene>